<evidence type="ECO:0000313" key="7">
    <source>
        <dbReference type="Proteomes" id="UP001276854"/>
    </source>
</evidence>
<dbReference type="GO" id="GO:0032259">
    <property type="term" value="P:methylation"/>
    <property type="evidence" value="ECO:0007669"/>
    <property type="project" value="UniProtKB-KW"/>
</dbReference>
<accession>A0ABU4GSG0</accession>
<dbReference type="SUPFAM" id="SSF53335">
    <property type="entry name" value="S-adenosyl-L-methionine-dependent methyltransferases"/>
    <property type="match status" value="1"/>
</dbReference>
<dbReference type="EMBL" id="JAWONS010000286">
    <property type="protein sequence ID" value="MDW2799873.1"/>
    <property type="molecule type" value="Genomic_DNA"/>
</dbReference>
<reference evidence="6 7" key="1">
    <citation type="submission" date="2023-10" db="EMBL/GenBank/DDBJ databases">
        <title>A novel Glycoside Hydrolase 43-Like Enzyme from Clostrdium boliviensis is an Endo-xylanase, and a Candidate for Xylooligosaccharides Production from Different Xylan Substrates.</title>
        <authorList>
            <person name="Alvarez M.T."/>
            <person name="Rocabado-Villegas L.R."/>
            <person name="Salas-Veizaga D.M."/>
            <person name="Linares-Pasten J.A."/>
            <person name="Gudmundsdottir E.E."/>
            <person name="Hreggvidsson G.O."/>
            <person name="Adlercreutz P."/>
            <person name="Nordberg Karlsson E."/>
        </authorList>
    </citation>
    <scope>NUCLEOTIDE SEQUENCE [LARGE SCALE GENOMIC DNA]</scope>
    <source>
        <strain evidence="6 7">E-1</strain>
    </source>
</reference>
<evidence type="ECO:0000256" key="5">
    <source>
        <dbReference type="ARBA" id="ARBA00022747"/>
    </source>
</evidence>
<dbReference type="InterPro" id="IPR050390">
    <property type="entry name" value="C5-Methyltransferase"/>
</dbReference>
<evidence type="ECO:0000256" key="2">
    <source>
        <dbReference type="ARBA" id="ARBA00022603"/>
    </source>
</evidence>
<sequence length="462" mass="52369">MRDVIIDYFCGGGGVSVGGTMAWGRCFDYAINHNTAAIAMHKYNHPYTHHFTEDIMRVKIDKFLTWGQKVSFVWASPDCTSHSNAKGSKPIERGLRILPMGVWKQCKLILKATGKVPEVIMMENVKEIQKWGPLDKNNKPIKAKEGEYYNKFIRLMKEFGYEFECRVLVAADYGAHTTRERWYGQFRSDGRPIVWPEQTHSKDGTKGMKPWEPISQDIDFTDLGSSILTRKRPLKDKTLSRIAAGIKKFVVDDPNRFILPGKLAAPFLIQYHSETTKGEVRGQSLKDPIQTIDTSNRYALVTCFLSKFYKTGTGQSVNEPIHTITTSPGHFALVSAFLIKYYGHGIGQSLNEPIGTIVTKDRFGLVLVAIDGVTYQIADIWFRMLKPEELKLGQGFPKDYIIEFKMPNGKLYPKTLQVEKIGNSVVPLMAEKLCYTACPYLKVGERTPNMRIDDSQAQLRFA</sequence>
<dbReference type="PANTHER" id="PTHR10629">
    <property type="entry name" value="CYTOSINE-SPECIFIC METHYLTRANSFERASE"/>
    <property type="match status" value="1"/>
</dbReference>
<evidence type="ECO:0000256" key="1">
    <source>
        <dbReference type="ARBA" id="ARBA00011975"/>
    </source>
</evidence>
<dbReference type="PANTHER" id="PTHR10629:SF52">
    <property type="entry name" value="DNA (CYTOSINE-5)-METHYLTRANSFERASE 1"/>
    <property type="match status" value="1"/>
</dbReference>
<protein>
    <recommendedName>
        <fullName evidence="1">DNA (cytosine-5-)-methyltransferase</fullName>
        <ecNumber evidence="1">2.1.1.37</ecNumber>
    </recommendedName>
</protein>
<dbReference type="Pfam" id="PF00145">
    <property type="entry name" value="DNA_methylase"/>
    <property type="match status" value="1"/>
</dbReference>
<dbReference type="GO" id="GO:0008168">
    <property type="term" value="F:methyltransferase activity"/>
    <property type="evidence" value="ECO:0007669"/>
    <property type="project" value="UniProtKB-KW"/>
</dbReference>
<dbReference type="Proteomes" id="UP001276854">
    <property type="component" value="Unassembled WGS sequence"/>
</dbReference>
<comment type="caution">
    <text evidence="6">The sequence shown here is derived from an EMBL/GenBank/DDBJ whole genome shotgun (WGS) entry which is preliminary data.</text>
</comment>
<dbReference type="Gene3D" id="3.90.120.10">
    <property type="entry name" value="DNA Methylase, subunit A, domain 2"/>
    <property type="match status" value="1"/>
</dbReference>
<gene>
    <name evidence="6" type="ORF">RZO55_20080</name>
</gene>
<evidence type="ECO:0000256" key="4">
    <source>
        <dbReference type="ARBA" id="ARBA00022691"/>
    </source>
</evidence>
<keyword evidence="5" id="KW-0680">Restriction system</keyword>
<dbReference type="EC" id="2.1.1.37" evidence="1"/>
<proteinExistence type="predicted"/>
<keyword evidence="7" id="KW-1185">Reference proteome</keyword>
<dbReference type="RefSeq" id="WP_318066060.1">
    <property type="nucleotide sequence ID" value="NZ_JAWONS010000286.1"/>
</dbReference>
<dbReference type="Gene3D" id="3.40.50.150">
    <property type="entry name" value="Vaccinia Virus protein VP39"/>
    <property type="match status" value="1"/>
</dbReference>
<keyword evidence="3" id="KW-0808">Transferase</keyword>
<evidence type="ECO:0000256" key="3">
    <source>
        <dbReference type="ARBA" id="ARBA00022679"/>
    </source>
</evidence>
<name>A0ABU4GSG0_9CLOT</name>
<evidence type="ECO:0000313" key="6">
    <source>
        <dbReference type="EMBL" id="MDW2799873.1"/>
    </source>
</evidence>
<dbReference type="InterPro" id="IPR029063">
    <property type="entry name" value="SAM-dependent_MTases_sf"/>
</dbReference>
<keyword evidence="2 6" id="KW-0489">Methyltransferase</keyword>
<keyword evidence="4" id="KW-0949">S-adenosyl-L-methionine</keyword>
<dbReference type="InterPro" id="IPR001525">
    <property type="entry name" value="C5_MeTfrase"/>
</dbReference>
<organism evidence="6 7">
    <name type="scientific">Clostridium boliviensis</name>
    <dbReference type="NCBI Taxonomy" id="318465"/>
    <lineage>
        <taxon>Bacteria</taxon>
        <taxon>Bacillati</taxon>
        <taxon>Bacillota</taxon>
        <taxon>Clostridia</taxon>
        <taxon>Eubacteriales</taxon>
        <taxon>Clostridiaceae</taxon>
        <taxon>Clostridium</taxon>
    </lineage>
</organism>